<keyword evidence="2" id="KW-0699">rRNA-binding</keyword>
<dbReference type="NCBIfam" id="TIGR01044">
    <property type="entry name" value="rplV_bact"/>
    <property type="match status" value="1"/>
</dbReference>
<dbReference type="HAMAP" id="MF_01331_B">
    <property type="entry name" value="Ribosomal_uL22_B"/>
    <property type="match status" value="1"/>
</dbReference>
<protein>
    <recommendedName>
        <fullName evidence="6">Large ribosomal subunit protein uL22c</fullName>
    </recommendedName>
</protein>
<evidence type="ECO:0000256" key="7">
    <source>
        <dbReference type="RuleBase" id="RU004005"/>
    </source>
</evidence>
<evidence type="ECO:0000313" key="10">
    <source>
        <dbReference type="Proteomes" id="UP001497512"/>
    </source>
</evidence>
<dbReference type="CDD" id="cd00336">
    <property type="entry name" value="Ribosomal_L22"/>
    <property type="match status" value="1"/>
</dbReference>
<organism evidence="9 10">
    <name type="scientific">Sphagnum troendelagicum</name>
    <dbReference type="NCBI Taxonomy" id="128251"/>
    <lineage>
        <taxon>Eukaryota</taxon>
        <taxon>Viridiplantae</taxon>
        <taxon>Streptophyta</taxon>
        <taxon>Embryophyta</taxon>
        <taxon>Bryophyta</taxon>
        <taxon>Sphagnophytina</taxon>
        <taxon>Sphagnopsida</taxon>
        <taxon>Sphagnales</taxon>
        <taxon>Sphagnaceae</taxon>
        <taxon>Sphagnum</taxon>
    </lineage>
</organism>
<evidence type="ECO:0000256" key="3">
    <source>
        <dbReference type="ARBA" id="ARBA00022884"/>
    </source>
</evidence>
<sequence length="307" mass="33720">MWGARGARLWLSLKRMGKEGTSRGESWKSLLTAPEAAAIAARDFLLESARSGPPVQQHLLREVTRSVGLAGRANGQRQTEYESLYSNQRLNTAHVLQQRLGISTRVESLQSAAVEGGDQPVRSPLSQAPAPTSSVAGSPKAAVAKKQSQAVLTMIKQSPKKVNLVAELVRGMRVDDALMQMAVSPKRAAKVVAKVVHSARANAVHNYGLNKDRLIVAEAFVGKDKYLKRLRIHGKGKAGRMVHPRCRLTVILKELSPEKEAELARLRVQKLHGKQLYAANAKLVPHRVVQTQWQWSRKPSNRTLSPA</sequence>
<keyword evidence="3" id="KW-0694">RNA-binding</keyword>
<comment type="similarity">
    <text evidence="1 7">Belongs to the universal ribosomal protein uL22 family.</text>
</comment>
<feature type="region of interest" description="Disordered" evidence="8">
    <location>
        <begin position="113"/>
        <end position="138"/>
    </location>
</feature>
<dbReference type="Pfam" id="PF00237">
    <property type="entry name" value="Ribosomal_L22"/>
    <property type="match status" value="1"/>
</dbReference>
<evidence type="ECO:0000256" key="5">
    <source>
        <dbReference type="ARBA" id="ARBA00023274"/>
    </source>
</evidence>
<name>A0ABP0UTW4_9BRYO</name>
<dbReference type="InterPro" id="IPR047867">
    <property type="entry name" value="Ribosomal_uL22_bac/org-type"/>
</dbReference>
<accession>A0ABP0UTW4</accession>
<evidence type="ECO:0000256" key="8">
    <source>
        <dbReference type="SAM" id="MobiDB-lite"/>
    </source>
</evidence>
<evidence type="ECO:0000256" key="4">
    <source>
        <dbReference type="ARBA" id="ARBA00022980"/>
    </source>
</evidence>
<keyword evidence="10" id="KW-1185">Reference proteome</keyword>
<proteinExistence type="inferred from homology"/>
<dbReference type="EMBL" id="OZ019898">
    <property type="protein sequence ID" value="CAK9229978.1"/>
    <property type="molecule type" value="Genomic_DNA"/>
</dbReference>
<dbReference type="PANTHER" id="PTHR13501:SF8">
    <property type="entry name" value="LARGE RIBOSOMAL SUBUNIT PROTEIN UL22M"/>
    <property type="match status" value="1"/>
</dbReference>
<dbReference type="Proteomes" id="UP001497512">
    <property type="component" value="Chromosome 6"/>
</dbReference>
<evidence type="ECO:0000256" key="2">
    <source>
        <dbReference type="ARBA" id="ARBA00022730"/>
    </source>
</evidence>
<gene>
    <name evidence="9" type="ORF">CSSPTR1EN2_LOCUS20003</name>
</gene>
<evidence type="ECO:0000256" key="6">
    <source>
        <dbReference type="ARBA" id="ARBA00035285"/>
    </source>
</evidence>
<keyword evidence="5 7" id="KW-0687">Ribonucleoprotein</keyword>
<dbReference type="Gene3D" id="3.90.470.10">
    <property type="entry name" value="Ribosomal protein L22/L17"/>
    <property type="match status" value="1"/>
</dbReference>
<dbReference type="InterPro" id="IPR036394">
    <property type="entry name" value="Ribosomal_uL22_sf"/>
</dbReference>
<evidence type="ECO:0000256" key="1">
    <source>
        <dbReference type="ARBA" id="ARBA00009451"/>
    </source>
</evidence>
<keyword evidence="4 7" id="KW-0689">Ribosomal protein</keyword>
<feature type="compositionally biased region" description="Polar residues" evidence="8">
    <location>
        <begin position="124"/>
        <end position="136"/>
    </location>
</feature>
<dbReference type="PANTHER" id="PTHR13501">
    <property type="entry name" value="CHLOROPLAST 50S RIBOSOMAL PROTEIN L22-RELATED"/>
    <property type="match status" value="1"/>
</dbReference>
<reference evidence="9" key="1">
    <citation type="submission" date="2024-02" db="EMBL/GenBank/DDBJ databases">
        <authorList>
            <consortium name="ELIXIR-Norway"/>
            <consortium name="Elixir Norway"/>
        </authorList>
    </citation>
    <scope>NUCLEOTIDE SEQUENCE</scope>
</reference>
<dbReference type="InterPro" id="IPR001063">
    <property type="entry name" value="Ribosomal_uL22"/>
</dbReference>
<dbReference type="InterPro" id="IPR005727">
    <property type="entry name" value="Ribosomal_uL22_bac/chlpt-type"/>
</dbReference>
<dbReference type="SUPFAM" id="SSF54843">
    <property type="entry name" value="Ribosomal protein L22"/>
    <property type="match status" value="1"/>
</dbReference>
<evidence type="ECO:0000313" key="9">
    <source>
        <dbReference type="EMBL" id="CAK9229978.1"/>
    </source>
</evidence>